<keyword evidence="3" id="KW-1185">Reference proteome</keyword>
<dbReference type="InterPro" id="IPR011990">
    <property type="entry name" value="TPR-like_helical_dom_sf"/>
</dbReference>
<protein>
    <recommendedName>
        <fullName evidence="1">Rotamase</fullName>
    </recommendedName>
</protein>
<reference evidence="2" key="2">
    <citation type="submission" date="2023-04" db="EMBL/GenBank/DDBJ databases">
        <authorList>
            <person name="Bu L."/>
            <person name="Lu L."/>
            <person name="Laidemitt M.R."/>
            <person name="Zhang S.M."/>
            <person name="Mutuku M."/>
            <person name="Mkoji G."/>
            <person name="Steinauer M."/>
            <person name="Loker E.S."/>
        </authorList>
    </citation>
    <scope>NUCLEOTIDE SEQUENCE</scope>
    <source>
        <strain evidence="2">KasaAsao</strain>
        <tissue evidence="2">Whole Snail</tissue>
    </source>
</reference>
<organism evidence="2 3">
    <name type="scientific">Biomphalaria pfeifferi</name>
    <name type="common">Bloodfluke planorb</name>
    <name type="synonym">Freshwater snail</name>
    <dbReference type="NCBI Taxonomy" id="112525"/>
    <lineage>
        <taxon>Eukaryota</taxon>
        <taxon>Metazoa</taxon>
        <taxon>Spiralia</taxon>
        <taxon>Lophotrochozoa</taxon>
        <taxon>Mollusca</taxon>
        <taxon>Gastropoda</taxon>
        <taxon>Heterobranchia</taxon>
        <taxon>Euthyneura</taxon>
        <taxon>Panpulmonata</taxon>
        <taxon>Hygrophila</taxon>
        <taxon>Lymnaeoidea</taxon>
        <taxon>Planorbidae</taxon>
        <taxon>Biomphalaria</taxon>
    </lineage>
</organism>
<proteinExistence type="predicted"/>
<sequence length="184" mass="20408">MAANTGFVISDTEKLLKAREYKDRGNEAYKKGNFCKAAGSYHRALLYLKGLSSNCPDLLSSLSGLPQNKGKSPMTQDLMDDARSLTCDCHNNLAACMLKASAPKYERIIEHCNFALDASPNNIKALYRKGTSLYAIGDYDGALSAFQMAKPDANIRKYMDLCKVELKKQDRAIADNFRGMFDIL</sequence>
<dbReference type="EMBL" id="JASAOG010000048">
    <property type="protein sequence ID" value="KAK0058386.1"/>
    <property type="molecule type" value="Genomic_DNA"/>
</dbReference>
<dbReference type="Gene3D" id="1.25.40.10">
    <property type="entry name" value="Tetratricopeptide repeat domain"/>
    <property type="match status" value="1"/>
</dbReference>
<dbReference type="AlphaFoldDB" id="A0AAD8FCI1"/>
<gene>
    <name evidence="2" type="ORF">Bpfe_012028</name>
</gene>
<evidence type="ECO:0000256" key="1">
    <source>
        <dbReference type="ARBA" id="ARBA00029569"/>
    </source>
</evidence>
<reference evidence="2" key="1">
    <citation type="journal article" date="2023" name="PLoS Negl. Trop. Dis.">
        <title>A genome sequence for Biomphalaria pfeifferi, the major vector snail for the human-infecting parasite Schistosoma mansoni.</title>
        <authorList>
            <person name="Bu L."/>
            <person name="Lu L."/>
            <person name="Laidemitt M.R."/>
            <person name="Zhang S.M."/>
            <person name="Mutuku M."/>
            <person name="Mkoji G."/>
            <person name="Steinauer M."/>
            <person name="Loker E.S."/>
        </authorList>
    </citation>
    <scope>NUCLEOTIDE SEQUENCE</scope>
    <source>
        <strain evidence="2">KasaAsao</strain>
    </source>
</reference>
<dbReference type="PANTHER" id="PTHR46512">
    <property type="entry name" value="PEPTIDYLPROLYL ISOMERASE"/>
    <property type="match status" value="1"/>
</dbReference>
<dbReference type="SUPFAM" id="SSF48452">
    <property type="entry name" value="TPR-like"/>
    <property type="match status" value="1"/>
</dbReference>
<dbReference type="PANTHER" id="PTHR46512:SF9">
    <property type="entry name" value="PEPTIDYLPROLYL ISOMERASE"/>
    <property type="match status" value="1"/>
</dbReference>
<dbReference type="InterPro" id="IPR050754">
    <property type="entry name" value="FKBP4/5/8-like"/>
</dbReference>
<name>A0AAD8FCI1_BIOPF</name>
<dbReference type="Proteomes" id="UP001233172">
    <property type="component" value="Unassembled WGS sequence"/>
</dbReference>
<evidence type="ECO:0000313" key="3">
    <source>
        <dbReference type="Proteomes" id="UP001233172"/>
    </source>
</evidence>
<evidence type="ECO:0000313" key="2">
    <source>
        <dbReference type="EMBL" id="KAK0058386.1"/>
    </source>
</evidence>
<accession>A0AAD8FCI1</accession>
<comment type="caution">
    <text evidence="2">The sequence shown here is derived from an EMBL/GenBank/DDBJ whole genome shotgun (WGS) entry which is preliminary data.</text>
</comment>